<dbReference type="InterPro" id="IPR011050">
    <property type="entry name" value="Pectin_lyase_fold/virulence"/>
</dbReference>
<dbReference type="Pfam" id="PF18883">
    <property type="entry name" value="AC_1"/>
    <property type="match status" value="1"/>
</dbReference>
<evidence type="ECO:0000313" key="5">
    <source>
        <dbReference type="EMBL" id="MDW2715215.1"/>
    </source>
</evidence>
<dbReference type="InterPro" id="IPR005546">
    <property type="entry name" value="Autotransporte_beta"/>
</dbReference>
<dbReference type="SUPFAM" id="SSF103515">
    <property type="entry name" value="Autotransporter"/>
    <property type="match status" value="1"/>
</dbReference>
<dbReference type="NCBIfam" id="TIGR02601">
    <property type="entry name" value="autotrns_rpt"/>
    <property type="match status" value="1"/>
</dbReference>
<dbReference type="InterPro" id="IPR012332">
    <property type="entry name" value="Autotransporter_pectin_lyase_C"/>
</dbReference>
<gene>
    <name evidence="5" type="ORF">RYZ49_05190</name>
</gene>
<dbReference type="Proteomes" id="UP001287436">
    <property type="component" value="Unassembled WGS sequence"/>
</dbReference>
<dbReference type="Gene3D" id="2.40.128.130">
    <property type="entry name" value="Autotransporter beta-domain"/>
    <property type="match status" value="1"/>
</dbReference>
<dbReference type="SUPFAM" id="SSF51126">
    <property type="entry name" value="Pectin lyase-like"/>
    <property type="match status" value="3"/>
</dbReference>
<dbReference type="Pfam" id="PF12951">
    <property type="entry name" value="PATR"/>
    <property type="match status" value="1"/>
</dbReference>
<keyword evidence="2" id="KW-0843">Virulence</keyword>
<dbReference type="EMBL" id="JAWPBP010000003">
    <property type="protein sequence ID" value="MDW2715215.1"/>
    <property type="molecule type" value="Genomic_DNA"/>
</dbReference>
<dbReference type="InterPro" id="IPR036709">
    <property type="entry name" value="Autotransporte_beta_dom_sf"/>
</dbReference>
<dbReference type="InterPro" id="IPR013425">
    <property type="entry name" value="Autotrns_rpt"/>
</dbReference>
<dbReference type="PANTHER" id="PTHR35037">
    <property type="entry name" value="C-TERMINAL REGION OF AIDA-LIKE PROTEIN"/>
    <property type="match status" value="1"/>
</dbReference>
<dbReference type="InterPro" id="IPR043990">
    <property type="entry name" value="AC_1"/>
</dbReference>
<dbReference type="InterPro" id="IPR051551">
    <property type="entry name" value="Autotransporter_adhesion"/>
</dbReference>
<protein>
    <submittedName>
        <fullName evidence="5">Autotransporter outer membrane beta-barrel domain-containing protein</fullName>
    </submittedName>
</protein>
<dbReference type="SMART" id="SM00869">
    <property type="entry name" value="Autotransporter"/>
    <property type="match status" value="1"/>
</dbReference>
<evidence type="ECO:0000256" key="3">
    <source>
        <dbReference type="SAM" id="MobiDB-lite"/>
    </source>
</evidence>
<sequence length="1460" mass="154187">MNRSFNIVWSATRNMFVVAPEFASSNGRLLSHTRINVLAASFLCVSGVALAEDRTFTTYNSGEYKLSGTYLSSNHDPNSRGATAISAWGWGNEEIVISDEGVVTIRTSGSQTNGIYIDGANSSLTLDNQGWSILTAGNSSSAVTAVSGAQISLNGGSIATQGENSFAVSTSDVNSIATLNDVTITTAGDRAGGLIAYDGGKIALTDGSIITEGYSATSVLASSSESIIDLDNVSVSSAGDWSTALSANNGAHVTMTGGSVATAGIYSHGLTSYNNSVVTLKDVTILTSGNNSDGLSASFNGSINTTGGSITTTGDYANGIYSGDVDSPIDLNSVTISTSGEWSYGLFSRGNIVMSDSSIQTSGNYSDGVRNSSNILLQLSNVNISTKGDNALGLFTNSGDIHLVNSKVTTSGDHGYGIALDNANVYLDNIDVLTHGEFAYGLEADNTSQTTINNSHLETSGNEAHATYAYFAKILLNDVDILTSGSIAAGIYSREGSHITVTGGSIKTIGNNANGIDVYHSDVELKQISIETQGKYAHGLRISDKGTLTGDDLNVFSNRASGVLLDKSWNSASASLTNSQITGDSAAYYLDSSYAYYDDEVNSLNITGGSVTATAKDGSAFYVNAGAADITVDNLQNVSAANLLTVNENNWNNVIFRAKNDSTLSGAIQAGNSNVTVDLDKTSLWNVHGDSAIGNLTNAGIINLNTASGSLYAEKLMLTDSSVLNIQLNHGVGEPVIVTSYSSLNGALNISGIGNINNSLITTPYTFTLISAENEINGDFNNFTVAGIDAKETDFLTLDGRINPDNKAQYELVTALSWYADKHNAATDAHGTFTLSAANGEFTVHNHLDDVTNTLSSTNSSGWDGKSLTKLGDGTLILSAANTYSGDTHVKEGTLWLENSGIIGSAGSKQKINIASAARFGGSGIVNGNVFNSGNLAMSKSGEVGNNLTINGDYTGNNGNLFFNTRLGGDNSLTDKLTISGDSNGNSTVYITNVDGKGELTNKGIELIDITGNSNGVFTQGNQVQIGLYEYRLYKDTGDWYLRSQSNAPVDPKPDDGNNGNVDPVKPDDGNNGNVDPVKPDDGNNGNVDPVKPDDGNNGNVDPVKPDDGNNGNVDPVKPDDGNDGNVDPVKPDEGNHGDTTPSGSHQYRADIGAYLGNQWMVRNLQMQTLYDREGSQLRTANGNMWMRFKAGRADSRAVSGNVDINNNYSQIQIGGDILAWDNGEQSLVAGIMGSYINADTDSTGNRGMDGSQLSASGNVSGYNVGIYSTWFADSQTHRGLYIDSWYQYGTYSNTVKNGDIGSTDYDSHTHTASLEAGYRYDVPLKEGHQISLTPQAQIIWQNYSADTVVDKGRTRIDGQSSSSWASRLGLRVDGKLYKNRTSVIQPFAEVNWLHTNDDISVAFNHTDVQMDLPANRAELKAGIEVNLNNQWSVTGMVTGQKGSNHYDDLNGSLNVRYSW</sequence>
<comment type="caution">
    <text evidence="5">The sequence shown here is derived from an EMBL/GenBank/DDBJ whole genome shotgun (WGS) entry which is preliminary data.</text>
</comment>
<dbReference type="Pfam" id="PF03797">
    <property type="entry name" value="Autotransporter"/>
    <property type="match status" value="1"/>
</dbReference>
<dbReference type="PANTHER" id="PTHR35037:SF3">
    <property type="entry name" value="C-TERMINAL REGION OF AIDA-LIKE PROTEIN"/>
    <property type="match status" value="1"/>
</dbReference>
<evidence type="ECO:0000259" key="4">
    <source>
        <dbReference type="PROSITE" id="PS51208"/>
    </source>
</evidence>
<evidence type="ECO:0000256" key="1">
    <source>
        <dbReference type="ARBA" id="ARBA00022729"/>
    </source>
</evidence>
<feature type="domain" description="Autotransporter" evidence="4">
    <location>
        <begin position="1178"/>
        <end position="1460"/>
    </location>
</feature>
<name>A0ABD5HA59_9ENTR</name>
<evidence type="ECO:0000313" key="6">
    <source>
        <dbReference type="Proteomes" id="UP001287436"/>
    </source>
</evidence>
<organism evidence="5 6">
    <name type="scientific">Klebsiella pasteurii</name>
    <dbReference type="NCBI Taxonomy" id="2587529"/>
    <lineage>
        <taxon>Bacteria</taxon>
        <taxon>Pseudomonadati</taxon>
        <taxon>Pseudomonadota</taxon>
        <taxon>Gammaproteobacteria</taxon>
        <taxon>Enterobacterales</taxon>
        <taxon>Enterobacteriaceae</taxon>
        <taxon>Klebsiella/Raoultella group</taxon>
        <taxon>Klebsiella</taxon>
    </lineage>
</organism>
<keyword evidence="1" id="KW-0732">Signal</keyword>
<reference evidence="5 6" key="1">
    <citation type="submission" date="2023-10" db="EMBL/GenBank/DDBJ databases">
        <title>Fecal carriage and genetic characteristics of carbapenem-resistant Enterobacterales among healthy adults from four provinces of China.</title>
        <authorList>
            <person name="Li Y."/>
            <person name="Zhang R."/>
        </authorList>
    </citation>
    <scope>NUCLEOTIDE SEQUENCE [LARGE SCALE GENOMIC DNA]</scope>
    <source>
        <strain evidence="5 6">HN-157</strain>
    </source>
</reference>
<evidence type="ECO:0000256" key="2">
    <source>
        <dbReference type="ARBA" id="ARBA00023026"/>
    </source>
</evidence>
<feature type="region of interest" description="Disordered" evidence="3">
    <location>
        <begin position="1044"/>
        <end position="1148"/>
    </location>
</feature>
<dbReference type="InterPro" id="IPR006315">
    <property type="entry name" value="OM_autotransptr_brl_dom"/>
</dbReference>
<dbReference type="InterPro" id="IPR024973">
    <property type="entry name" value="ESPR"/>
</dbReference>
<dbReference type="RefSeq" id="WP_318086852.1">
    <property type="nucleotide sequence ID" value="NZ_CP143095.1"/>
</dbReference>
<dbReference type="PROSITE" id="PS51208">
    <property type="entry name" value="AUTOTRANSPORTER"/>
    <property type="match status" value="1"/>
</dbReference>
<proteinExistence type="predicted"/>
<dbReference type="CDD" id="cd01344">
    <property type="entry name" value="PL2_Passenger_AT"/>
    <property type="match status" value="1"/>
</dbReference>
<dbReference type="NCBIfam" id="TIGR01414">
    <property type="entry name" value="autotrans_barl"/>
    <property type="match status" value="1"/>
</dbReference>
<dbReference type="Pfam" id="PF13018">
    <property type="entry name" value="ESPR"/>
    <property type="match status" value="1"/>
</dbReference>
<accession>A0ABD5HA59</accession>
<dbReference type="Gene3D" id="2.160.20.20">
    <property type="match status" value="3"/>
</dbReference>